<dbReference type="CDD" id="cd02947">
    <property type="entry name" value="TRX_family"/>
    <property type="match status" value="1"/>
</dbReference>
<dbReference type="Gene3D" id="3.40.30.10">
    <property type="entry name" value="Glutaredoxin"/>
    <property type="match status" value="1"/>
</dbReference>
<dbReference type="PANTHER" id="PTHR46115">
    <property type="entry name" value="THIOREDOXIN-LIKE PROTEIN 1"/>
    <property type="match status" value="1"/>
</dbReference>
<feature type="compositionally biased region" description="Low complexity" evidence="2">
    <location>
        <begin position="117"/>
        <end position="131"/>
    </location>
</feature>
<evidence type="ECO:0000256" key="1">
    <source>
        <dbReference type="ARBA" id="ARBA00023157"/>
    </source>
</evidence>
<evidence type="ECO:0000313" key="4">
    <source>
        <dbReference type="EMBL" id="KAK0520376.1"/>
    </source>
</evidence>
<gene>
    <name evidence="4" type="ORF">OC842_007122</name>
</gene>
<dbReference type="Pfam" id="PF00085">
    <property type="entry name" value="Thioredoxin"/>
    <property type="match status" value="1"/>
</dbReference>
<evidence type="ECO:0000313" key="5">
    <source>
        <dbReference type="Proteomes" id="UP001176521"/>
    </source>
</evidence>
<dbReference type="SUPFAM" id="SSF52833">
    <property type="entry name" value="Thioredoxin-like"/>
    <property type="match status" value="1"/>
</dbReference>
<comment type="caution">
    <text evidence="4">The sequence shown here is derived from an EMBL/GenBank/DDBJ whole genome shotgun (WGS) entry which is preliminary data.</text>
</comment>
<dbReference type="AlphaFoldDB" id="A0AAN6G4A9"/>
<dbReference type="EMBL" id="JAPDMQ010000803">
    <property type="protein sequence ID" value="KAK0520376.1"/>
    <property type="molecule type" value="Genomic_DNA"/>
</dbReference>
<dbReference type="Proteomes" id="UP001176521">
    <property type="component" value="Unassembled WGS sequence"/>
</dbReference>
<evidence type="ECO:0000259" key="3">
    <source>
        <dbReference type="Pfam" id="PF00085"/>
    </source>
</evidence>
<organism evidence="4 5">
    <name type="scientific">Tilletia horrida</name>
    <dbReference type="NCBI Taxonomy" id="155126"/>
    <lineage>
        <taxon>Eukaryota</taxon>
        <taxon>Fungi</taxon>
        <taxon>Dikarya</taxon>
        <taxon>Basidiomycota</taxon>
        <taxon>Ustilaginomycotina</taxon>
        <taxon>Exobasidiomycetes</taxon>
        <taxon>Tilletiales</taxon>
        <taxon>Tilletiaceae</taxon>
        <taxon>Tilletia</taxon>
    </lineage>
</organism>
<protein>
    <recommendedName>
        <fullName evidence="3">Thioredoxin domain-containing protein</fullName>
    </recommendedName>
</protein>
<feature type="domain" description="Thioredoxin" evidence="3">
    <location>
        <begin position="7"/>
        <end position="96"/>
    </location>
</feature>
<name>A0AAN6G4A9_9BASI</name>
<dbReference type="InterPro" id="IPR036249">
    <property type="entry name" value="Thioredoxin-like_sf"/>
</dbReference>
<evidence type="ECO:0000256" key="2">
    <source>
        <dbReference type="SAM" id="MobiDB-lite"/>
    </source>
</evidence>
<reference evidence="4" key="1">
    <citation type="journal article" date="2023" name="PhytoFront">
        <title>Draft Genome Resources of Seven Strains of Tilletia horrida, Causal Agent of Kernel Smut of Rice.</title>
        <authorList>
            <person name="Khanal S."/>
            <person name="Antony Babu S."/>
            <person name="Zhou X.G."/>
        </authorList>
    </citation>
    <scope>NUCLEOTIDE SEQUENCE</scope>
    <source>
        <strain evidence="4">TX3</strain>
    </source>
</reference>
<accession>A0AAN6G4A9</accession>
<sequence length="167" mass="17123">MAPKEVQSAAEFDSQLASAGSKLVVVDFHAIAPTFASLASKHAANAVFLKVDVDGVKAIAQRYSVRAMPTFIFLKNRAVIDTIRGADPGKLTALVQKHAAAGSAFSGSGSTLGGGASSSSGGSRAGSTGATPTPRTNPIHSLSDRNIQLETVLPLLLLGAYLIYILS</sequence>
<dbReference type="InterPro" id="IPR013766">
    <property type="entry name" value="Thioredoxin_domain"/>
</dbReference>
<feature type="region of interest" description="Disordered" evidence="2">
    <location>
        <begin position="104"/>
        <end position="141"/>
    </location>
</feature>
<proteinExistence type="predicted"/>
<keyword evidence="5" id="KW-1185">Reference proteome</keyword>
<keyword evidence="1" id="KW-1015">Disulfide bond</keyword>